<reference evidence="2 3" key="1">
    <citation type="submission" date="2014-04" db="EMBL/GenBank/DDBJ databases">
        <title>Evolutionary Origins and Diversification of the Mycorrhizal Mutualists.</title>
        <authorList>
            <consortium name="DOE Joint Genome Institute"/>
            <consortium name="Mycorrhizal Genomics Consortium"/>
            <person name="Kohler A."/>
            <person name="Kuo A."/>
            <person name="Nagy L.G."/>
            <person name="Floudas D."/>
            <person name="Copeland A."/>
            <person name="Barry K.W."/>
            <person name="Cichocki N."/>
            <person name="Veneault-Fourrey C."/>
            <person name="LaButti K."/>
            <person name="Lindquist E.A."/>
            <person name="Lipzen A."/>
            <person name="Lundell T."/>
            <person name="Morin E."/>
            <person name="Murat C."/>
            <person name="Riley R."/>
            <person name="Ohm R."/>
            <person name="Sun H."/>
            <person name="Tunlid A."/>
            <person name="Henrissat B."/>
            <person name="Grigoriev I.V."/>
            <person name="Hibbett D.S."/>
            <person name="Martin F."/>
        </authorList>
    </citation>
    <scope>NUCLEOTIDE SEQUENCE [LARGE SCALE GENOMIC DNA]</scope>
    <source>
        <strain evidence="2 3">Koide BX008</strain>
    </source>
</reference>
<feature type="compositionally biased region" description="Polar residues" evidence="1">
    <location>
        <begin position="1"/>
        <end position="11"/>
    </location>
</feature>
<dbReference type="Proteomes" id="UP000054549">
    <property type="component" value="Unassembled WGS sequence"/>
</dbReference>
<name>A0A0C2RVB8_AMAMK</name>
<dbReference type="HOGENOM" id="CLU_2145229_0_0_1"/>
<gene>
    <name evidence="2" type="ORF">M378DRAFT_19146</name>
</gene>
<proteinExistence type="predicted"/>
<keyword evidence="3" id="KW-1185">Reference proteome</keyword>
<sequence length="112" mass="12784">MSRVTVSTPSTLDRDRLSKGALTGGYHDMRRSRIEAIRNVAVWKDKFEAEDKRLKEVKSSILRVEQEVTQVTGKISVLVGQQKQVREAMEREGGNGSSRERRTQSKINILRQ</sequence>
<feature type="region of interest" description="Disordered" evidence="1">
    <location>
        <begin position="86"/>
        <end position="112"/>
    </location>
</feature>
<evidence type="ECO:0000313" key="2">
    <source>
        <dbReference type="EMBL" id="KIL54180.1"/>
    </source>
</evidence>
<dbReference type="PANTHER" id="PTHR43977">
    <property type="entry name" value="STRUCTURAL MAINTENANCE OF CHROMOSOMES PROTEIN 3"/>
    <property type="match status" value="1"/>
</dbReference>
<dbReference type="EMBL" id="KN818896">
    <property type="protein sequence ID" value="KIL54180.1"/>
    <property type="molecule type" value="Genomic_DNA"/>
</dbReference>
<accession>A0A0C2RVB8</accession>
<protein>
    <submittedName>
        <fullName evidence="2">Uncharacterized protein</fullName>
    </submittedName>
</protein>
<dbReference type="InParanoid" id="A0A0C2RVB8"/>
<evidence type="ECO:0000256" key="1">
    <source>
        <dbReference type="SAM" id="MobiDB-lite"/>
    </source>
</evidence>
<dbReference type="OrthoDB" id="431497at2759"/>
<organism evidence="2 3">
    <name type="scientific">Amanita muscaria (strain Koide BX008)</name>
    <dbReference type="NCBI Taxonomy" id="946122"/>
    <lineage>
        <taxon>Eukaryota</taxon>
        <taxon>Fungi</taxon>
        <taxon>Dikarya</taxon>
        <taxon>Basidiomycota</taxon>
        <taxon>Agaricomycotina</taxon>
        <taxon>Agaricomycetes</taxon>
        <taxon>Agaricomycetidae</taxon>
        <taxon>Agaricales</taxon>
        <taxon>Pluteineae</taxon>
        <taxon>Amanitaceae</taxon>
        <taxon>Amanita</taxon>
    </lineage>
</organism>
<evidence type="ECO:0000313" key="3">
    <source>
        <dbReference type="Proteomes" id="UP000054549"/>
    </source>
</evidence>
<feature type="compositionally biased region" description="Basic and acidic residues" evidence="1">
    <location>
        <begin position="86"/>
        <end position="103"/>
    </location>
</feature>
<dbReference type="STRING" id="946122.A0A0C2RVB8"/>
<feature type="region of interest" description="Disordered" evidence="1">
    <location>
        <begin position="1"/>
        <end position="24"/>
    </location>
</feature>
<dbReference type="AlphaFoldDB" id="A0A0C2RVB8"/>